<sequence length="233" mass="25825">MKINYDIQTLEPGERIELFELDATAIGGDQLRFHGHTRVGPIWWQGNEYSPWPIRTEGFARTGEGQQPTPTVSVGNVDGSITAMCLYLDDMVGATLHRMQTLGKYLDAANFPQGNPDADPDEQYAPEFWFVERKTEETNEAVTFELSSALDFNGTQLPRRQIVANVCGWLAIGKYRGPYCGYTGLAYFDRNDNPVGDPALDRCGGRLSSCKARFGENNSLPFGSFPAADLIRG</sequence>
<dbReference type="EMBL" id="CAJZAH010000011">
    <property type="protein sequence ID" value="CAG9184306.1"/>
    <property type="molecule type" value="Genomic_DNA"/>
</dbReference>
<comment type="caution">
    <text evidence="1">The sequence shown here is derived from an EMBL/GenBank/DDBJ whole genome shotgun (WGS) entry which is preliminary data.</text>
</comment>
<accession>A0ABM8XVB3</accession>
<evidence type="ECO:0000313" key="2">
    <source>
        <dbReference type="Proteomes" id="UP000721236"/>
    </source>
</evidence>
<organism evidence="1 2">
    <name type="scientific">Cupriavidus respiraculi</name>
    <dbReference type="NCBI Taxonomy" id="195930"/>
    <lineage>
        <taxon>Bacteria</taxon>
        <taxon>Pseudomonadati</taxon>
        <taxon>Pseudomonadota</taxon>
        <taxon>Betaproteobacteria</taxon>
        <taxon>Burkholderiales</taxon>
        <taxon>Burkholderiaceae</taxon>
        <taxon>Cupriavidus</taxon>
    </lineage>
</organism>
<dbReference type="Proteomes" id="UP000721236">
    <property type="component" value="Unassembled WGS sequence"/>
</dbReference>
<evidence type="ECO:0008006" key="3">
    <source>
        <dbReference type="Google" id="ProtNLM"/>
    </source>
</evidence>
<dbReference type="NCBIfam" id="TIGR01600">
    <property type="entry name" value="phage_tail_L"/>
    <property type="match status" value="1"/>
</dbReference>
<dbReference type="InterPro" id="IPR006487">
    <property type="entry name" value="Phage_lambda_L"/>
</dbReference>
<keyword evidence="2" id="KW-1185">Reference proteome</keyword>
<proteinExistence type="predicted"/>
<evidence type="ECO:0000313" key="1">
    <source>
        <dbReference type="EMBL" id="CAG9184306.1"/>
    </source>
</evidence>
<dbReference type="RefSeq" id="WP_224044605.1">
    <property type="nucleotide sequence ID" value="NZ_CAJZAH010000011.1"/>
</dbReference>
<name>A0ABM8XVB3_9BURK</name>
<reference evidence="1 2" key="1">
    <citation type="submission" date="2021-08" db="EMBL/GenBank/DDBJ databases">
        <authorList>
            <person name="Peeters C."/>
        </authorList>
    </citation>
    <scope>NUCLEOTIDE SEQUENCE [LARGE SCALE GENOMIC DNA]</scope>
    <source>
        <strain evidence="1 2">LMG 21510</strain>
    </source>
</reference>
<gene>
    <name evidence="1" type="ORF">LMG21510_05064</name>
</gene>
<protein>
    <recommendedName>
        <fullName evidence="3">Phage minor tail protein L</fullName>
    </recommendedName>
</protein>
<dbReference type="Pfam" id="PF05100">
    <property type="entry name" value="Phage_tail_L"/>
    <property type="match status" value="1"/>
</dbReference>